<accession>A0ABN6DQZ6</accession>
<evidence type="ECO:0000313" key="1">
    <source>
        <dbReference type="EMBL" id="BCQ37148.1"/>
    </source>
</evidence>
<reference evidence="1 2" key="1">
    <citation type="submission" date="2021-01" db="EMBL/GenBank/DDBJ databases">
        <title>Complete genome sequence of Erwinia rhapontici MAFF 311153.</title>
        <authorList>
            <person name="Morohoshi T."/>
            <person name="Someya N."/>
        </authorList>
    </citation>
    <scope>NUCLEOTIDE SEQUENCE [LARGE SCALE GENOMIC DNA]</scope>
    <source>
        <strain evidence="1 2">MAFF 311153</strain>
    </source>
</reference>
<proteinExistence type="predicted"/>
<evidence type="ECO:0000313" key="2">
    <source>
        <dbReference type="Proteomes" id="UP000677515"/>
    </source>
</evidence>
<dbReference type="EMBL" id="AP024329">
    <property type="protein sequence ID" value="BCQ37148.1"/>
    <property type="molecule type" value="Genomic_DNA"/>
</dbReference>
<name>A0ABN6DQZ6_ERWRD</name>
<organism evidence="1 2">
    <name type="scientific">Erwinia rhapontici</name>
    <name type="common">Pectobacterium rhapontici</name>
    <dbReference type="NCBI Taxonomy" id="55212"/>
    <lineage>
        <taxon>Bacteria</taxon>
        <taxon>Pseudomonadati</taxon>
        <taxon>Pseudomonadota</taxon>
        <taxon>Gammaproteobacteria</taxon>
        <taxon>Enterobacterales</taxon>
        <taxon>Erwiniaceae</taxon>
        <taxon>Erwinia</taxon>
    </lineage>
</organism>
<sequence length="35" mass="4030">MYSREGLQSYDFCASLQKKVALSENGYPVMTLRRS</sequence>
<protein>
    <submittedName>
        <fullName evidence="1">Uncharacterized protein</fullName>
    </submittedName>
</protein>
<keyword evidence="2" id="KW-1185">Reference proteome</keyword>
<dbReference type="Proteomes" id="UP000677515">
    <property type="component" value="Chromosome"/>
</dbReference>
<gene>
    <name evidence="1" type="ORF">ERHA53_44910</name>
</gene>